<dbReference type="InterPro" id="IPR023118">
    <property type="entry name" value="YqaI_dom_sf"/>
</dbReference>
<reference evidence="1 4" key="2">
    <citation type="submission" date="2018-07" db="EMBL/GenBank/DDBJ databases">
        <title>The molecular basis for the intramolecular migration of carboxyl group in the catabolism of para-hydroxybenzoate via gentisate.</title>
        <authorList>
            <person name="Zhao H."/>
            <person name="Xu Y."/>
            <person name="Lin S."/>
            <person name="Spain J.C."/>
            <person name="Zhou N.-Y."/>
        </authorList>
    </citation>
    <scope>NUCLEOTIDE SEQUENCE [LARGE SCALE GENOMIC DNA]</scope>
    <source>
        <strain evidence="1 4">PHB-7a</strain>
    </source>
</reference>
<evidence type="ECO:0000313" key="3">
    <source>
        <dbReference type="Proteomes" id="UP000220106"/>
    </source>
</evidence>
<accession>A0AAX0RWL2</accession>
<evidence type="ECO:0000313" key="2">
    <source>
        <dbReference type="EMBL" id="PEJ24890.1"/>
    </source>
</evidence>
<reference evidence="2 3" key="1">
    <citation type="submission" date="2017-09" db="EMBL/GenBank/DDBJ databases">
        <title>Large-scale bioinformatics analysis of Bacillus genomes uncovers conserved roles of natural products in bacterial physiology.</title>
        <authorList>
            <consortium name="Agbiome Team Llc"/>
            <person name="Bleich R.M."/>
            <person name="Kirk G.J."/>
            <person name="Santa Maria K.C."/>
            <person name="Allen S.E."/>
            <person name="Farag S."/>
            <person name="Shank E.A."/>
            <person name="Bowers A."/>
        </authorList>
    </citation>
    <scope>NUCLEOTIDE SEQUENCE [LARGE SCALE GENOMIC DNA]</scope>
    <source>
        <strain evidence="2 3">AFS003229</strain>
    </source>
</reference>
<evidence type="ECO:0000313" key="1">
    <source>
        <dbReference type="EMBL" id="AXN41896.1"/>
    </source>
</evidence>
<sequence>MKHPKISQTLKIGFLSFKAQPEHAGIDYYGHGILLGDSIVMDPSTGEVVLKVNLDSYLSEVYGFLFKTAD</sequence>
<gene>
    <name evidence="2" type="ORF">CN689_26810</name>
    <name evidence="1" type="ORF">DTO10_21805</name>
</gene>
<dbReference type="Gene3D" id="3.30.40.30">
    <property type="entry name" value="YqaI domain"/>
    <property type="match status" value="1"/>
</dbReference>
<dbReference type="Pfam" id="PF09466">
    <property type="entry name" value="Yqai"/>
    <property type="match status" value="1"/>
</dbReference>
<dbReference type="EMBL" id="CP030926">
    <property type="protein sequence ID" value="AXN41896.1"/>
    <property type="molecule type" value="Genomic_DNA"/>
</dbReference>
<dbReference type="InterPro" id="IPR018474">
    <property type="entry name" value="Uncharacterised_Yqai"/>
</dbReference>
<organism evidence="2 3">
    <name type="scientific">Peribacillus butanolivorans</name>
    <dbReference type="NCBI Taxonomy" id="421767"/>
    <lineage>
        <taxon>Bacteria</taxon>
        <taxon>Bacillati</taxon>
        <taxon>Bacillota</taxon>
        <taxon>Bacilli</taxon>
        <taxon>Bacillales</taxon>
        <taxon>Bacillaceae</taxon>
        <taxon>Peribacillus</taxon>
    </lineage>
</organism>
<keyword evidence="4" id="KW-1185">Reference proteome</keyword>
<dbReference type="Proteomes" id="UP000220106">
    <property type="component" value="Unassembled WGS sequence"/>
</dbReference>
<proteinExistence type="predicted"/>
<name>A0AAX0RWL2_9BACI</name>
<dbReference type="KEGG" id="pbut:DTO10_21805"/>
<dbReference type="SUPFAM" id="SSF160713">
    <property type="entry name" value="YqaI-like"/>
    <property type="match status" value="1"/>
</dbReference>
<evidence type="ECO:0000313" key="4">
    <source>
        <dbReference type="Proteomes" id="UP000260457"/>
    </source>
</evidence>
<dbReference type="EMBL" id="NUEQ01000124">
    <property type="protein sequence ID" value="PEJ24890.1"/>
    <property type="molecule type" value="Genomic_DNA"/>
</dbReference>
<protein>
    <submittedName>
        <fullName evidence="2">Uncharacterized protein</fullName>
    </submittedName>
</protein>
<dbReference type="AlphaFoldDB" id="A0AAX0RWL2"/>
<dbReference type="Proteomes" id="UP000260457">
    <property type="component" value="Chromosome"/>
</dbReference>